<evidence type="ECO:0000313" key="3">
    <source>
        <dbReference type="Proteomes" id="UP000652847"/>
    </source>
</evidence>
<feature type="compositionally biased region" description="Low complexity" evidence="1">
    <location>
        <begin position="188"/>
        <end position="198"/>
    </location>
</feature>
<dbReference type="Proteomes" id="UP000652847">
    <property type="component" value="Unassembled WGS sequence"/>
</dbReference>
<reference evidence="2 3" key="1">
    <citation type="submission" date="2020-08" db="EMBL/GenBank/DDBJ databases">
        <title>Genome public.</title>
        <authorList>
            <person name="Liu C."/>
            <person name="Sun Q."/>
        </authorList>
    </citation>
    <scope>NUCLEOTIDE SEQUENCE [LARGE SCALE GENOMIC DNA]</scope>
    <source>
        <strain evidence="2 3">BX17</strain>
    </source>
</reference>
<feature type="compositionally biased region" description="Polar residues" evidence="1">
    <location>
        <begin position="199"/>
        <end position="211"/>
    </location>
</feature>
<feature type="compositionally biased region" description="Basic and acidic residues" evidence="1">
    <location>
        <begin position="173"/>
        <end position="187"/>
    </location>
</feature>
<dbReference type="AlphaFoldDB" id="A0A8I0AJF9"/>
<proteinExistence type="predicted"/>
<protein>
    <submittedName>
        <fullName evidence="2">BppU family phage baseplate upper protein</fullName>
    </submittedName>
</protein>
<name>A0A8I0AJF9_9FIRM</name>
<dbReference type="Gene3D" id="1.10.287.1490">
    <property type="match status" value="1"/>
</dbReference>
<feature type="region of interest" description="Disordered" evidence="1">
    <location>
        <begin position="173"/>
        <end position="218"/>
    </location>
</feature>
<accession>A0A8I0AJF9</accession>
<comment type="caution">
    <text evidence="2">The sequence shown here is derived from an EMBL/GenBank/DDBJ whole genome shotgun (WGS) entry which is preliminary data.</text>
</comment>
<evidence type="ECO:0000256" key="1">
    <source>
        <dbReference type="SAM" id="MobiDB-lite"/>
    </source>
</evidence>
<dbReference type="Gene3D" id="2.60.40.3350">
    <property type="match status" value="1"/>
</dbReference>
<dbReference type="EMBL" id="JACOOT010000023">
    <property type="protein sequence ID" value="MBC5651438.1"/>
    <property type="molecule type" value="Genomic_DNA"/>
</dbReference>
<keyword evidence="3" id="KW-1185">Reference proteome</keyword>
<organism evidence="2 3">
    <name type="scientific">Blautia segnis</name>
    <dbReference type="NCBI Taxonomy" id="2763030"/>
    <lineage>
        <taxon>Bacteria</taxon>
        <taxon>Bacillati</taxon>
        <taxon>Bacillota</taxon>
        <taxon>Clostridia</taxon>
        <taxon>Lachnospirales</taxon>
        <taxon>Lachnospiraceae</taxon>
        <taxon>Blautia</taxon>
    </lineage>
</organism>
<gene>
    <name evidence="2" type="ORF">H8S54_10010</name>
</gene>
<dbReference type="RefSeq" id="WP_186901431.1">
    <property type="nucleotide sequence ID" value="NZ_JACOOT010000023.1"/>
</dbReference>
<sequence length="353" mass="38801">MAALTKLTTNINLEMSGDTKRYLVSAKQGDKATRFIVARLLNNGEPYTIPTGARAVINIAKPDGKHVYNTCSYSGSDVTVELTNQALAASGTAYCDIEIRTSDDSQVITSASFTMEIEPSQRNENAILSANEFTDLENRIAGHIKNIDDTDAAVKKAESERVVAENARVKAEKARVTAENKRQENENTRIQQEQQRQQDTSQAVKNTNEATDASKKATTACKEVTERAEDALQNQEQLEATLNTATQIRQDVSQMQTAVAEAKKQVEQDKKDIDDTIQNSLLASAEKILESVQDYFNRAEALYSSMYLDCDGETPYLRTVTPIFIDGATPQVRNANEGVDFDGGTPTSRQLAV</sequence>
<evidence type="ECO:0000313" key="2">
    <source>
        <dbReference type="EMBL" id="MBC5651438.1"/>
    </source>
</evidence>